<sequence>MPVVGHDVTADRVGSGGAEGAQGHGYGRAGNRRRAGFPVRSLNTRSTRDGPLATDESFAVVLETSTLWASATWLPPRSRAVITSTSVARRAENSVVVVLDIGGTLAGFLRVPVLRGRFAATAGRLSLGEEPALELELDAGSLRTNVPGLARALTNEGGLCASAFPALHFSSTWLELTGARDVELVGRLDVLGVSRELRLSGKLTYADELAVTLWLKGVLPPPRRRPARGYWIAQVIGDRPLHVELAAEFVQ</sequence>
<proteinExistence type="inferred from homology"/>
<name>A0A6N7YXM2_9PSEU</name>
<evidence type="ECO:0000256" key="1">
    <source>
        <dbReference type="ARBA" id="ARBA00008812"/>
    </source>
</evidence>
<evidence type="ECO:0000259" key="3">
    <source>
        <dbReference type="Pfam" id="PF04264"/>
    </source>
</evidence>
<feature type="region of interest" description="Disordered" evidence="2">
    <location>
        <begin position="1"/>
        <end position="50"/>
    </location>
</feature>
<reference evidence="4 5" key="1">
    <citation type="submission" date="2019-11" db="EMBL/GenBank/DDBJ databases">
        <title>Draft genome of Amycolatopsis RM579.</title>
        <authorList>
            <person name="Duangmal K."/>
            <person name="Mingma R."/>
        </authorList>
    </citation>
    <scope>NUCLEOTIDE SEQUENCE [LARGE SCALE GENOMIC DNA]</scope>
    <source>
        <strain evidence="4 5">RM579</strain>
    </source>
</reference>
<comment type="caution">
    <text evidence="4">The sequence shown here is derived from an EMBL/GenBank/DDBJ whole genome shotgun (WGS) entry which is preliminary data.</text>
</comment>
<dbReference type="SUPFAM" id="SSF101874">
    <property type="entry name" value="YceI-like"/>
    <property type="match status" value="1"/>
</dbReference>
<dbReference type="InterPro" id="IPR007372">
    <property type="entry name" value="Lipid/polyisoprenoid-bd_YceI"/>
</dbReference>
<dbReference type="AlphaFoldDB" id="A0A6N7YXM2"/>
<organism evidence="4 5">
    <name type="scientific">Amycolatopsis pithecellobii</name>
    <dbReference type="NCBI Taxonomy" id="664692"/>
    <lineage>
        <taxon>Bacteria</taxon>
        <taxon>Bacillati</taxon>
        <taxon>Actinomycetota</taxon>
        <taxon>Actinomycetes</taxon>
        <taxon>Pseudonocardiales</taxon>
        <taxon>Pseudonocardiaceae</taxon>
        <taxon>Amycolatopsis</taxon>
    </lineage>
</organism>
<comment type="similarity">
    <text evidence="1">Belongs to the UPF0312 family.</text>
</comment>
<dbReference type="Proteomes" id="UP000440096">
    <property type="component" value="Unassembled WGS sequence"/>
</dbReference>
<protein>
    <recommendedName>
        <fullName evidence="3">Lipid/polyisoprenoid-binding YceI-like domain-containing protein</fullName>
    </recommendedName>
</protein>
<dbReference type="InterPro" id="IPR036761">
    <property type="entry name" value="TTHA0802/YceI-like_sf"/>
</dbReference>
<feature type="domain" description="Lipid/polyisoprenoid-binding YceI-like" evidence="3">
    <location>
        <begin position="111"/>
        <end position="204"/>
    </location>
</feature>
<dbReference type="Pfam" id="PF04264">
    <property type="entry name" value="YceI"/>
    <property type="match status" value="1"/>
</dbReference>
<keyword evidence="5" id="KW-1185">Reference proteome</keyword>
<dbReference type="Gene3D" id="2.40.128.110">
    <property type="entry name" value="Lipid/polyisoprenoid-binding, YceI-like"/>
    <property type="match status" value="1"/>
</dbReference>
<evidence type="ECO:0000313" key="4">
    <source>
        <dbReference type="EMBL" id="MTD57825.1"/>
    </source>
</evidence>
<evidence type="ECO:0000256" key="2">
    <source>
        <dbReference type="SAM" id="MobiDB-lite"/>
    </source>
</evidence>
<accession>A0A6N7YXM2</accession>
<evidence type="ECO:0000313" key="5">
    <source>
        <dbReference type="Proteomes" id="UP000440096"/>
    </source>
</evidence>
<dbReference type="OrthoDB" id="3622964at2"/>
<dbReference type="EMBL" id="WMBA01000054">
    <property type="protein sequence ID" value="MTD57825.1"/>
    <property type="molecule type" value="Genomic_DNA"/>
</dbReference>
<feature type="compositionally biased region" description="Gly residues" evidence="2">
    <location>
        <begin position="14"/>
        <end position="28"/>
    </location>
</feature>
<gene>
    <name evidence="4" type="ORF">GKO32_28165</name>
</gene>